<dbReference type="InterPro" id="IPR008920">
    <property type="entry name" value="TF_FadR/GntR_C"/>
</dbReference>
<evidence type="ECO:0000313" key="5">
    <source>
        <dbReference type="EMBL" id="SDH31098.1"/>
    </source>
</evidence>
<dbReference type="RefSeq" id="WP_091936104.1">
    <property type="nucleotide sequence ID" value="NZ_FNCY01000005.1"/>
</dbReference>
<keyword evidence="1" id="KW-0805">Transcription regulation</keyword>
<keyword evidence="2" id="KW-0238">DNA-binding</keyword>
<feature type="domain" description="HTH gntR-type" evidence="4">
    <location>
        <begin position="6"/>
        <end position="74"/>
    </location>
</feature>
<protein>
    <submittedName>
        <fullName evidence="5">GntR family transcriptional regulator, transcriptional repressor for pyruvate dehydrogenase complex</fullName>
    </submittedName>
</protein>
<dbReference type="InterPro" id="IPR000524">
    <property type="entry name" value="Tscrpt_reg_HTH_GntR"/>
</dbReference>
<dbReference type="CDD" id="cd07377">
    <property type="entry name" value="WHTH_GntR"/>
    <property type="match status" value="1"/>
</dbReference>
<sequence>MVINRTNACDQVAEEIKNLIVKGSFKVGERLPTETQLAEMFGVSRAPVREALRALRQAGFLVTKHGIGTFVNVVSPDILGNEFDTFMFFQDQSLIEILQLRRLIEGEAARLAAEHASEADIARIRESEAFARTEILKHREGKDNAFFAADLKFHLAVAEASHNGIYVKFIHSIHQTLHFHQFLSLRESVHHDEVMDFHQGILAAIAEHSPVKAANVMESHIRRVEELVAESAKKAKAEQKPRKK</sequence>
<dbReference type="EMBL" id="FNCY01000005">
    <property type="protein sequence ID" value="SDH31098.1"/>
    <property type="molecule type" value="Genomic_DNA"/>
</dbReference>
<dbReference type="OrthoDB" id="5450856at2"/>
<dbReference type="PANTHER" id="PTHR43537:SF5">
    <property type="entry name" value="UXU OPERON TRANSCRIPTIONAL REGULATOR"/>
    <property type="match status" value="1"/>
</dbReference>
<organism evidence="5 6">
    <name type="scientific">Propionivibrio dicarboxylicus</name>
    <dbReference type="NCBI Taxonomy" id="83767"/>
    <lineage>
        <taxon>Bacteria</taxon>
        <taxon>Pseudomonadati</taxon>
        <taxon>Pseudomonadota</taxon>
        <taxon>Betaproteobacteria</taxon>
        <taxon>Rhodocyclales</taxon>
        <taxon>Rhodocyclaceae</taxon>
        <taxon>Propionivibrio</taxon>
    </lineage>
</organism>
<dbReference type="AlphaFoldDB" id="A0A1G8BD39"/>
<dbReference type="InterPro" id="IPR036390">
    <property type="entry name" value="WH_DNA-bd_sf"/>
</dbReference>
<evidence type="ECO:0000259" key="4">
    <source>
        <dbReference type="PROSITE" id="PS50949"/>
    </source>
</evidence>
<evidence type="ECO:0000256" key="1">
    <source>
        <dbReference type="ARBA" id="ARBA00023015"/>
    </source>
</evidence>
<gene>
    <name evidence="5" type="ORF">SAMN05660652_01487</name>
</gene>
<reference evidence="5 6" key="1">
    <citation type="submission" date="2016-10" db="EMBL/GenBank/DDBJ databases">
        <authorList>
            <person name="de Groot N.N."/>
        </authorList>
    </citation>
    <scope>NUCLEOTIDE SEQUENCE [LARGE SCALE GENOMIC DNA]</scope>
    <source>
        <strain evidence="5 6">DSM 5885</strain>
    </source>
</reference>
<name>A0A1G8BD39_9RHOO</name>
<dbReference type="Proteomes" id="UP000198607">
    <property type="component" value="Unassembled WGS sequence"/>
</dbReference>
<dbReference type="PANTHER" id="PTHR43537">
    <property type="entry name" value="TRANSCRIPTIONAL REGULATOR, GNTR FAMILY"/>
    <property type="match status" value="1"/>
</dbReference>
<dbReference type="PROSITE" id="PS50949">
    <property type="entry name" value="HTH_GNTR"/>
    <property type="match status" value="1"/>
</dbReference>
<keyword evidence="5" id="KW-0670">Pyruvate</keyword>
<keyword evidence="3" id="KW-0804">Transcription</keyword>
<dbReference type="SUPFAM" id="SSF46785">
    <property type="entry name" value="Winged helix' DNA-binding domain"/>
    <property type="match status" value="1"/>
</dbReference>
<dbReference type="STRING" id="83767.SAMN05660652_01487"/>
<dbReference type="Pfam" id="PF00392">
    <property type="entry name" value="GntR"/>
    <property type="match status" value="1"/>
</dbReference>
<dbReference type="GO" id="GO:0003677">
    <property type="term" value="F:DNA binding"/>
    <property type="evidence" value="ECO:0007669"/>
    <property type="project" value="UniProtKB-KW"/>
</dbReference>
<dbReference type="InterPro" id="IPR036388">
    <property type="entry name" value="WH-like_DNA-bd_sf"/>
</dbReference>
<keyword evidence="6" id="KW-1185">Reference proteome</keyword>
<dbReference type="SUPFAM" id="SSF48008">
    <property type="entry name" value="GntR ligand-binding domain-like"/>
    <property type="match status" value="1"/>
</dbReference>
<accession>A0A1G8BD39</accession>
<dbReference type="SMART" id="SM00345">
    <property type="entry name" value="HTH_GNTR"/>
    <property type="match status" value="1"/>
</dbReference>
<evidence type="ECO:0000313" key="6">
    <source>
        <dbReference type="Proteomes" id="UP000198607"/>
    </source>
</evidence>
<evidence type="ECO:0000256" key="3">
    <source>
        <dbReference type="ARBA" id="ARBA00023163"/>
    </source>
</evidence>
<dbReference type="GO" id="GO:0003700">
    <property type="term" value="F:DNA-binding transcription factor activity"/>
    <property type="evidence" value="ECO:0007669"/>
    <property type="project" value="InterPro"/>
</dbReference>
<dbReference type="Gene3D" id="1.20.120.530">
    <property type="entry name" value="GntR ligand-binding domain-like"/>
    <property type="match status" value="1"/>
</dbReference>
<evidence type="ECO:0000256" key="2">
    <source>
        <dbReference type="ARBA" id="ARBA00023125"/>
    </source>
</evidence>
<dbReference type="Pfam" id="PF07729">
    <property type="entry name" value="FCD"/>
    <property type="match status" value="1"/>
</dbReference>
<dbReference type="Gene3D" id="1.10.10.10">
    <property type="entry name" value="Winged helix-like DNA-binding domain superfamily/Winged helix DNA-binding domain"/>
    <property type="match status" value="1"/>
</dbReference>
<dbReference type="SMART" id="SM00895">
    <property type="entry name" value="FCD"/>
    <property type="match status" value="1"/>
</dbReference>
<dbReference type="PRINTS" id="PR00035">
    <property type="entry name" value="HTHGNTR"/>
</dbReference>
<dbReference type="InterPro" id="IPR011711">
    <property type="entry name" value="GntR_C"/>
</dbReference>
<proteinExistence type="predicted"/>